<evidence type="ECO:0008006" key="5">
    <source>
        <dbReference type="Google" id="ProtNLM"/>
    </source>
</evidence>
<dbReference type="GO" id="GO:0000052">
    <property type="term" value="P:citrulline metabolic process"/>
    <property type="evidence" value="ECO:0007669"/>
    <property type="project" value="TreeGrafter"/>
</dbReference>
<dbReference type="GO" id="GO:0045429">
    <property type="term" value="P:positive regulation of nitric oxide biosynthetic process"/>
    <property type="evidence" value="ECO:0007669"/>
    <property type="project" value="TreeGrafter"/>
</dbReference>
<evidence type="ECO:0000256" key="1">
    <source>
        <dbReference type="ARBA" id="ARBA00008532"/>
    </source>
</evidence>
<dbReference type="GO" id="GO:0006525">
    <property type="term" value="P:arginine metabolic process"/>
    <property type="evidence" value="ECO:0007669"/>
    <property type="project" value="TreeGrafter"/>
</dbReference>
<evidence type="ECO:0000313" key="4">
    <source>
        <dbReference type="EMBL" id="CAD8676841.1"/>
    </source>
</evidence>
<dbReference type="GO" id="GO:0016403">
    <property type="term" value="F:dimethylargininase activity"/>
    <property type="evidence" value="ECO:0007669"/>
    <property type="project" value="TreeGrafter"/>
</dbReference>
<dbReference type="InterPro" id="IPR033199">
    <property type="entry name" value="DDAH-like"/>
</dbReference>
<evidence type="ECO:0000256" key="2">
    <source>
        <dbReference type="ARBA" id="ARBA00022801"/>
    </source>
</evidence>
<keyword evidence="2" id="KW-0378">Hydrolase</keyword>
<dbReference type="SUPFAM" id="SSF55909">
    <property type="entry name" value="Pentein"/>
    <property type="match status" value="1"/>
</dbReference>
<dbReference type="EMBL" id="HBFB01013628">
    <property type="protein sequence ID" value="CAD8676841.1"/>
    <property type="molecule type" value="Transcribed_RNA"/>
</dbReference>
<accession>A0A7S0RHG3</accession>
<sequence length="294" mass="31572">MAANWLHPTHAITRGLPRSFANALQMSAPPVSIDVDVARQQHDAYNNLIMKLVPNWVGLPADESVPDCLFVEDTAFFVPIEGTSQTTKEPLECVCVITRPGADSRKPEVPPVHNCIVHMGMPKDQVFEVTEPGTIDGGDVMYTPQALWIGLSKRTNQAAVDQVASFLQAYNVPVVAFSMGSGGHVLHLKSVVTLLDSDCLLVADNDTGRHVVAQAEAHPLLKGKFKYVYVPDQLAANVLRIGSHVVMQAGFPASGDIVRAECAARGLTVHTLGMGETAKADGALTCCSLLFRLP</sequence>
<dbReference type="Pfam" id="PF02274">
    <property type="entry name" value="ADI"/>
    <property type="match status" value="1"/>
</dbReference>
<proteinExistence type="inferred from homology"/>
<organism evidence="4">
    <name type="scientific">Chlamydomonas leiostraca</name>
    <dbReference type="NCBI Taxonomy" id="1034604"/>
    <lineage>
        <taxon>Eukaryota</taxon>
        <taxon>Viridiplantae</taxon>
        <taxon>Chlorophyta</taxon>
        <taxon>core chlorophytes</taxon>
        <taxon>Chlorophyceae</taxon>
        <taxon>CS clade</taxon>
        <taxon>Chlamydomonadales</taxon>
        <taxon>Chlamydomonadaceae</taxon>
        <taxon>Chlamydomonas</taxon>
    </lineage>
</organism>
<feature type="active site" description="Nucleophile" evidence="3">
    <location>
        <position position="286"/>
    </location>
</feature>
<reference evidence="4" key="1">
    <citation type="submission" date="2021-01" db="EMBL/GenBank/DDBJ databases">
        <authorList>
            <person name="Corre E."/>
            <person name="Pelletier E."/>
            <person name="Niang G."/>
            <person name="Scheremetjew M."/>
            <person name="Finn R."/>
            <person name="Kale V."/>
            <person name="Holt S."/>
            <person name="Cochrane G."/>
            <person name="Meng A."/>
            <person name="Brown T."/>
            <person name="Cohen L."/>
        </authorList>
    </citation>
    <scope>NUCLEOTIDE SEQUENCE</scope>
    <source>
        <strain evidence="4">SAG 11-49</strain>
    </source>
</reference>
<dbReference type="PANTHER" id="PTHR12737:SF9">
    <property type="entry name" value="DIMETHYLARGININASE"/>
    <property type="match status" value="1"/>
</dbReference>
<dbReference type="GO" id="GO:0016597">
    <property type="term" value="F:amino acid binding"/>
    <property type="evidence" value="ECO:0007669"/>
    <property type="project" value="TreeGrafter"/>
</dbReference>
<evidence type="ECO:0000256" key="3">
    <source>
        <dbReference type="PIRSR" id="PIRSR633199-1"/>
    </source>
</evidence>
<dbReference type="Gene3D" id="3.75.10.10">
    <property type="entry name" value="L-arginine/glycine Amidinotransferase, Chain A"/>
    <property type="match status" value="1"/>
</dbReference>
<protein>
    <recommendedName>
        <fullName evidence="5">Dimethylargininase</fullName>
    </recommendedName>
</protein>
<gene>
    <name evidence="4" type="ORF">CLEI1391_LOCUS7657</name>
</gene>
<feature type="active site" description="Proton donor" evidence="3">
    <location>
        <position position="187"/>
    </location>
</feature>
<comment type="similarity">
    <text evidence="1">Belongs to the DDAH family.</text>
</comment>
<dbReference type="AlphaFoldDB" id="A0A7S0RHG3"/>
<dbReference type="PANTHER" id="PTHR12737">
    <property type="entry name" value="DIMETHYLARGININE DIMETHYLAMINOHYDROLASE"/>
    <property type="match status" value="1"/>
</dbReference>
<name>A0A7S0RHG3_9CHLO</name>